<protein>
    <recommendedName>
        <fullName evidence="1">UPF0248 protein Calag_0801</fullName>
    </recommendedName>
</protein>
<evidence type="ECO:0000313" key="3">
    <source>
        <dbReference type="EMBL" id="AFZ70542.1"/>
    </source>
</evidence>
<dbReference type="STRING" id="1056495.Calag_0801"/>
<dbReference type="eggNOG" id="arCOG01302">
    <property type="taxonomic scope" value="Archaea"/>
</dbReference>
<dbReference type="RefSeq" id="WP_015232439.1">
    <property type="nucleotide sequence ID" value="NC_019791.1"/>
</dbReference>
<name>L0ABP0_CALLD</name>
<proteinExistence type="inferred from homology"/>
<evidence type="ECO:0000313" key="4">
    <source>
        <dbReference type="Proteomes" id="UP000010469"/>
    </source>
</evidence>
<gene>
    <name evidence="3" type="ordered locus">Calag_0801</name>
</gene>
<feature type="domain" description="MJ1316 RNA cyclic group end recognition" evidence="2">
    <location>
        <begin position="8"/>
        <end position="83"/>
    </location>
</feature>
<evidence type="ECO:0000259" key="2">
    <source>
        <dbReference type="Pfam" id="PF04457"/>
    </source>
</evidence>
<comment type="similarity">
    <text evidence="1">Belongs to the UPF0248 family.</text>
</comment>
<dbReference type="Proteomes" id="UP000010469">
    <property type="component" value="Chromosome"/>
</dbReference>
<dbReference type="KEGG" id="clg:Calag_0801"/>
<dbReference type="Pfam" id="PF04457">
    <property type="entry name" value="MJ1316"/>
    <property type="match status" value="1"/>
</dbReference>
<dbReference type="InterPro" id="IPR007547">
    <property type="entry name" value="UPF0248"/>
</dbReference>
<keyword evidence="4" id="KW-1185">Reference proteome</keyword>
<dbReference type="InParanoid" id="L0ABP0"/>
<dbReference type="HAMAP" id="MF_01245">
    <property type="entry name" value="UPF0248"/>
    <property type="match status" value="1"/>
</dbReference>
<dbReference type="HOGENOM" id="CLU_2490238_0_0_2"/>
<dbReference type="OrthoDB" id="14794at2157"/>
<dbReference type="GeneID" id="14212061"/>
<dbReference type="AlphaFoldDB" id="L0ABP0"/>
<accession>L0ABP0</accession>
<organism evidence="3 4">
    <name type="scientific">Caldisphaera lagunensis (strain DSM 15908 / JCM 11604 / ANMR 0165 / IC-154)</name>
    <dbReference type="NCBI Taxonomy" id="1056495"/>
    <lineage>
        <taxon>Archaea</taxon>
        <taxon>Thermoproteota</taxon>
        <taxon>Thermoprotei</taxon>
        <taxon>Acidilobales</taxon>
        <taxon>Caldisphaeraceae</taxon>
        <taxon>Caldisphaera</taxon>
    </lineage>
</organism>
<sequence length="86" mass="10000">MAKKRSKIKDIISKAIYSDKKETYTITYIDRTNDYGIRLLQITTDEVFAVSNWAITLNDNETVIPIHRIVEIKDNDGKILWKKGVK</sequence>
<dbReference type="InterPro" id="IPR040459">
    <property type="entry name" value="MJ1316"/>
</dbReference>
<dbReference type="EMBL" id="CP003378">
    <property type="protein sequence ID" value="AFZ70542.1"/>
    <property type="molecule type" value="Genomic_DNA"/>
</dbReference>
<reference evidence="4" key="1">
    <citation type="submission" date="2012-03" db="EMBL/GenBank/DDBJ databases">
        <title>Complete genome of Caldisphaera lagunensis DSM 15908.</title>
        <authorList>
            <person name="Lucas S."/>
            <person name="Copeland A."/>
            <person name="Lapidus A."/>
            <person name="Glavina del Rio T."/>
            <person name="Dalin E."/>
            <person name="Tice H."/>
            <person name="Bruce D."/>
            <person name="Goodwin L."/>
            <person name="Pitluck S."/>
            <person name="Peters L."/>
            <person name="Mikhailova N."/>
            <person name="Teshima H."/>
            <person name="Kyrpides N."/>
            <person name="Mavromatis K."/>
            <person name="Ivanova N."/>
            <person name="Brettin T."/>
            <person name="Detter J.C."/>
            <person name="Han C."/>
            <person name="Larimer F."/>
            <person name="Land M."/>
            <person name="Hauser L."/>
            <person name="Markowitz V."/>
            <person name="Cheng J.-F."/>
            <person name="Hugenholtz P."/>
            <person name="Woyke T."/>
            <person name="Wu D."/>
            <person name="Spring S."/>
            <person name="Schroeder M."/>
            <person name="Brambilla E."/>
            <person name="Klenk H.-P."/>
            <person name="Eisen J.A."/>
        </authorList>
    </citation>
    <scope>NUCLEOTIDE SEQUENCE [LARGE SCALE GENOMIC DNA]</scope>
    <source>
        <strain evidence="4">DSM 15908 / JCM 11604 / IC-154</strain>
    </source>
</reference>
<evidence type="ECO:0000256" key="1">
    <source>
        <dbReference type="HAMAP-Rule" id="MF_01245"/>
    </source>
</evidence>